<keyword evidence="7 8" id="KW-0012">Acyltransferase</keyword>
<keyword evidence="3 8" id="KW-0808">Transferase</keyword>
<dbReference type="AlphaFoldDB" id="A0A4Q7LWG7"/>
<evidence type="ECO:0000256" key="2">
    <source>
        <dbReference type="ARBA" id="ARBA00022475"/>
    </source>
</evidence>
<feature type="transmembrane region" description="Helical" evidence="8">
    <location>
        <begin position="44"/>
        <end position="63"/>
    </location>
</feature>
<dbReference type="PANTHER" id="PTHR38686">
    <property type="entry name" value="APOLIPOPROTEIN N-ACYLTRANSFERASE"/>
    <property type="match status" value="1"/>
</dbReference>
<dbReference type="GO" id="GO:0042158">
    <property type="term" value="P:lipoprotein biosynthetic process"/>
    <property type="evidence" value="ECO:0007669"/>
    <property type="project" value="UniProtKB-UniRule"/>
</dbReference>
<accession>A0A4Q7LWG7</accession>
<dbReference type="Proteomes" id="UP000293519">
    <property type="component" value="Unassembled WGS sequence"/>
</dbReference>
<evidence type="ECO:0000256" key="3">
    <source>
        <dbReference type="ARBA" id="ARBA00022679"/>
    </source>
</evidence>
<protein>
    <recommendedName>
        <fullName evidence="8">Apolipoprotein N-acyltransferase</fullName>
        <shortName evidence="8">ALP N-acyltransferase</shortName>
        <ecNumber evidence="8">2.3.1.269</ecNumber>
    </recommendedName>
</protein>
<dbReference type="EMBL" id="SGWW01000001">
    <property type="protein sequence ID" value="RZS58913.1"/>
    <property type="molecule type" value="Genomic_DNA"/>
</dbReference>
<organism evidence="10 11">
    <name type="scientific">Microcella putealis</name>
    <dbReference type="NCBI Taxonomy" id="337005"/>
    <lineage>
        <taxon>Bacteria</taxon>
        <taxon>Bacillati</taxon>
        <taxon>Actinomycetota</taxon>
        <taxon>Actinomycetes</taxon>
        <taxon>Micrococcales</taxon>
        <taxon>Microbacteriaceae</taxon>
        <taxon>Microcella</taxon>
    </lineage>
</organism>
<feature type="domain" description="CN hydrolase" evidence="9">
    <location>
        <begin position="213"/>
        <end position="459"/>
    </location>
</feature>
<evidence type="ECO:0000259" key="9">
    <source>
        <dbReference type="PROSITE" id="PS50263"/>
    </source>
</evidence>
<evidence type="ECO:0000256" key="5">
    <source>
        <dbReference type="ARBA" id="ARBA00022989"/>
    </source>
</evidence>
<dbReference type="OrthoDB" id="9804277at2"/>
<comment type="caution">
    <text evidence="8">Lacks conserved residue(s) required for the propagation of feature annotation.</text>
</comment>
<evidence type="ECO:0000256" key="8">
    <source>
        <dbReference type="HAMAP-Rule" id="MF_01148"/>
    </source>
</evidence>
<dbReference type="Pfam" id="PF00795">
    <property type="entry name" value="CN_hydrolase"/>
    <property type="match status" value="1"/>
</dbReference>
<keyword evidence="10" id="KW-0449">Lipoprotein</keyword>
<keyword evidence="5 8" id="KW-1133">Transmembrane helix</keyword>
<name>A0A4Q7LWG7_9MICO</name>
<reference evidence="10 11" key="1">
    <citation type="journal article" date="2015" name="Stand. Genomic Sci.">
        <title>Genomic Encyclopedia of Bacterial and Archaeal Type Strains, Phase III: the genomes of soil and plant-associated and newly described type strains.</title>
        <authorList>
            <person name="Whitman W.B."/>
            <person name="Woyke T."/>
            <person name="Klenk H.P."/>
            <person name="Zhou Y."/>
            <person name="Lilburn T.G."/>
            <person name="Beck B.J."/>
            <person name="De Vos P."/>
            <person name="Vandamme P."/>
            <person name="Eisen J.A."/>
            <person name="Garrity G."/>
            <person name="Hugenholtz P."/>
            <person name="Kyrpides N.C."/>
        </authorList>
    </citation>
    <scope>NUCLEOTIDE SEQUENCE [LARGE SCALE GENOMIC DNA]</scope>
    <source>
        <strain evidence="10 11">CV2</strain>
    </source>
</reference>
<dbReference type="PROSITE" id="PS50263">
    <property type="entry name" value="CN_HYDROLASE"/>
    <property type="match status" value="1"/>
</dbReference>
<evidence type="ECO:0000256" key="1">
    <source>
        <dbReference type="ARBA" id="ARBA00004651"/>
    </source>
</evidence>
<dbReference type="GO" id="GO:0016410">
    <property type="term" value="F:N-acyltransferase activity"/>
    <property type="evidence" value="ECO:0007669"/>
    <property type="project" value="UniProtKB-UniRule"/>
</dbReference>
<dbReference type="Pfam" id="PF20154">
    <property type="entry name" value="LNT_N"/>
    <property type="match status" value="1"/>
</dbReference>
<dbReference type="SUPFAM" id="SSF56317">
    <property type="entry name" value="Carbon-nitrogen hydrolase"/>
    <property type="match status" value="1"/>
</dbReference>
<dbReference type="EC" id="2.3.1.269" evidence="8"/>
<feature type="transmembrane region" description="Helical" evidence="8">
    <location>
        <begin position="75"/>
        <end position="97"/>
    </location>
</feature>
<evidence type="ECO:0000256" key="6">
    <source>
        <dbReference type="ARBA" id="ARBA00023136"/>
    </source>
</evidence>
<dbReference type="InterPro" id="IPR003010">
    <property type="entry name" value="C-N_Hydrolase"/>
</dbReference>
<evidence type="ECO:0000256" key="7">
    <source>
        <dbReference type="ARBA" id="ARBA00023315"/>
    </source>
</evidence>
<dbReference type="UniPathway" id="UPA00666"/>
<dbReference type="Gene3D" id="3.60.110.10">
    <property type="entry name" value="Carbon-nitrogen hydrolase"/>
    <property type="match status" value="1"/>
</dbReference>
<evidence type="ECO:0000256" key="4">
    <source>
        <dbReference type="ARBA" id="ARBA00022692"/>
    </source>
</evidence>
<keyword evidence="11" id="KW-1185">Reference proteome</keyword>
<keyword evidence="6 8" id="KW-0472">Membrane</keyword>
<dbReference type="NCBIfam" id="TIGR00546">
    <property type="entry name" value="lnt"/>
    <property type="match status" value="1"/>
</dbReference>
<evidence type="ECO:0000313" key="10">
    <source>
        <dbReference type="EMBL" id="RZS58913.1"/>
    </source>
</evidence>
<dbReference type="InterPro" id="IPR004563">
    <property type="entry name" value="Apolipo_AcylTrfase"/>
</dbReference>
<dbReference type="HAMAP" id="MF_01148">
    <property type="entry name" value="Lnt"/>
    <property type="match status" value="1"/>
</dbReference>
<dbReference type="InterPro" id="IPR036526">
    <property type="entry name" value="C-N_Hydrolase_sf"/>
</dbReference>
<comment type="similarity">
    <text evidence="8">Belongs to the CN hydrolase family. Apolipoprotein N-acyltransferase subfamily.</text>
</comment>
<comment type="pathway">
    <text evidence="8">Protein modification; lipoprotein biosynthesis (N-acyl transfer).</text>
</comment>
<sequence length="500" mass="53281">MSWALLAAVGGGWLMSLAYPDPGWWPLLVPGLGLVLWALRGRGVGGGLLVGAVSGFAYYGFLIEWLTVYLGLVPWLALTLAQVFFTALGGALIAQAWRWVPRAWPGPAGRLVLTPVVVAGAWMTREAVSSVFPFGGFAWGRLAHSQAEGPLAPLVAWTGFSALSFLIAALVAVTVAAIGATDLARLHRASVPVGLAAALLVWPAFPIATTGTMTVAAVQGNSNSGLFADYQRGEILQDHYDATQPLFGRDDIDLLVWPENASDLDPLRDDYASQVMDIVSREVGAPLAVGTITASGDETFNSQLLWRAGEGAVDQYDKIRPVPFAEYLPMRDFFTPLAPDLFALVPRDYSFGQRDTVFDIDGVIAGIAICWDIVSDDLFFQTIDDDAEILISPTNNADFGVSDQSVQQLAIARLRAIEAGRTLVNASTVGASAIVAPDGSTITDLPLFTAGTMVADVPLSDTVTPAHYFGRFLEWLVIIFTVTTIGAARVLGRGTAKGKR</sequence>
<comment type="function">
    <text evidence="8">Catalyzes the phospholipid dependent N-acylation of the N-terminal cysteine of apolipoprotein, the last step in lipoprotein maturation.</text>
</comment>
<keyword evidence="4 8" id="KW-0812">Transmembrane</keyword>
<comment type="subcellular location">
    <subcellularLocation>
        <location evidence="1 8">Cell membrane</location>
        <topology evidence="1 8">Multi-pass membrane protein</topology>
    </subcellularLocation>
</comment>
<evidence type="ECO:0000313" key="11">
    <source>
        <dbReference type="Proteomes" id="UP000293519"/>
    </source>
</evidence>
<comment type="caution">
    <text evidence="10">The sequence shown here is derived from an EMBL/GenBank/DDBJ whole genome shotgun (WGS) entry which is preliminary data.</text>
</comment>
<dbReference type="InterPro" id="IPR045378">
    <property type="entry name" value="LNT_N"/>
</dbReference>
<dbReference type="GO" id="GO:0005886">
    <property type="term" value="C:plasma membrane"/>
    <property type="evidence" value="ECO:0007669"/>
    <property type="project" value="UniProtKB-SubCell"/>
</dbReference>
<feature type="transmembrane region" description="Helical" evidence="8">
    <location>
        <begin position="472"/>
        <end position="492"/>
    </location>
</feature>
<feature type="transmembrane region" description="Helical" evidence="8">
    <location>
        <begin position="186"/>
        <end position="205"/>
    </location>
</feature>
<proteinExistence type="inferred from homology"/>
<dbReference type="CDD" id="cd07571">
    <property type="entry name" value="ALP_N-acyl_transferase"/>
    <property type="match status" value="1"/>
</dbReference>
<feature type="transmembrane region" description="Helical" evidence="8">
    <location>
        <begin position="154"/>
        <end position="179"/>
    </location>
</feature>
<dbReference type="PANTHER" id="PTHR38686:SF1">
    <property type="entry name" value="APOLIPOPROTEIN N-ACYLTRANSFERASE"/>
    <property type="match status" value="1"/>
</dbReference>
<gene>
    <name evidence="8" type="primary">lnt</name>
    <name evidence="10" type="ORF">EV141_0124</name>
</gene>
<comment type="catalytic activity">
    <reaction evidence="8">
        <text>N-terminal S-1,2-diacyl-sn-glyceryl-L-cysteinyl-[lipoprotein] + a glycerophospholipid = N-acyl-S-1,2-diacyl-sn-glyceryl-L-cysteinyl-[lipoprotein] + a 2-acyl-sn-glycero-3-phospholipid + H(+)</text>
        <dbReference type="Rhea" id="RHEA:48228"/>
        <dbReference type="Rhea" id="RHEA-COMP:14681"/>
        <dbReference type="Rhea" id="RHEA-COMP:14684"/>
        <dbReference type="ChEBI" id="CHEBI:15378"/>
        <dbReference type="ChEBI" id="CHEBI:136912"/>
        <dbReference type="ChEBI" id="CHEBI:140656"/>
        <dbReference type="ChEBI" id="CHEBI:140657"/>
        <dbReference type="ChEBI" id="CHEBI:140660"/>
        <dbReference type="EC" id="2.3.1.269"/>
    </reaction>
</comment>
<keyword evidence="2 8" id="KW-1003">Cell membrane</keyword>
<dbReference type="RefSeq" id="WP_157985471.1">
    <property type="nucleotide sequence ID" value="NZ_SGWW01000001.1"/>
</dbReference>